<dbReference type="SUPFAM" id="SSF48452">
    <property type="entry name" value="TPR-like"/>
    <property type="match status" value="2"/>
</dbReference>
<protein>
    <submittedName>
        <fullName evidence="4">Uncharacterized protein</fullName>
    </submittedName>
</protein>
<evidence type="ECO:0000256" key="2">
    <source>
        <dbReference type="ARBA" id="ARBA00022803"/>
    </source>
</evidence>
<accession>A0ABN8M7M9</accession>
<dbReference type="PANTHER" id="PTHR45641">
    <property type="entry name" value="TETRATRICOPEPTIDE REPEAT PROTEIN (AFU_ORTHOLOGUE AFUA_6G03870)"/>
    <property type="match status" value="1"/>
</dbReference>
<dbReference type="EMBL" id="CALNXI010000305">
    <property type="protein sequence ID" value="CAH3024469.1"/>
    <property type="molecule type" value="Genomic_DNA"/>
</dbReference>
<evidence type="ECO:0000313" key="5">
    <source>
        <dbReference type="Proteomes" id="UP001159427"/>
    </source>
</evidence>
<comment type="caution">
    <text evidence="4">The sequence shown here is derived from an EMBL/GenBank/DDBJ whole genome shotgun (WGS) entry which is preliminary data.</text>
</comment>
<dbReference type="PANTHER" id="PTHR45641:SF19">
    <property type="entry name" value="NEPHROCYSTIN-3"/>
    <property type="match status" value="1"/>
</dbReference>
<dbReference type="Proteomes" id="UP001159427">
    <property type="component" value="Unassembled WGS sequence"/>
</dbReference>
<evidence type="ECO:0000313" key="4">
    <source>
        <dbReference type="EMBL" id="CAH3024469.1"/>
    </source>
</evidence>
<keyword evidence="5" id="KW-1185">Reference proteome</keyword>
<feature type="non-terminal residue" evidence="4">
    <location>
        <position position="1148"/>
    </location>
</feature>
<feature type="compositionally biased region" description="Polar residues" evidence="3">
    <location>
        <begin position="1046"/>
        <end position="1059"/>
    </location>
</feature>
<feature type="compositionally biased region" description="Low complexity" evidence="3">
    <location>
        <begin position="1031"/>
        <end position="1045"/>
    </location>
</feature>
<dbReference type="Gene3D" id="1.25.40.10">
    <property type="entry name" value="Tetratricopeptide repeat domain"/>
    <property type="match status" value="3"/>
</dbReference>
<dbReference type="InterPro" id="IPR011990">
    <property type="entry name" value="TPR-like_helical_dom_sf"/>
</dbReference>
<proteinExistence type="predicted"/>
<keyword evidence="2" id="KW-0802">TPR repeat</keyword>
<evidence type="ECO:0000256" key="1">
    <source>
        <dbReference type="ARBA" id="ARBA00022737"/>
    </source>
</evidence>
<feature type="region of interest" description="Disordered" evidence="3">
    <location>
        <begin position="1031"/>
        <end position="1080"/>
    </location>
</feature>
<name>A0ABN8M7M9_9CNID</name>
<feature type="compositionally biased region" description="Basic and acidic residues" evidence="3">
    <location>
        <begin position="1065"/>
        <end position="1080"/>
    </location>
</feature>
<reference evidence="4 5" key="1">
    <citation type="submission" date="2022-05" db="EMBL/GenBank/DDBJ databases">
        <authorList>
            <consortium name="Genoscope - CEA"/>
            <person name="William W."/>
        </authorList>
    </citation>
    <scope>NUCLEOTIDE SEQUENCE [LARGE SCALE GENOMIC DNA]</scope>
</reference>
<keyword evidence="1" id="KW-0677">Repeat</keyword>
<evidence type="ECO:0000256" key="3">
    <source>
        <dbReference type="SAM" id="MobiDB-lite"/>
    </source>
</evidence>
<organism evidence="4 5">
    <name type="scientific">Porites evermanni</name>
    <dbReference type="NCBI Taxonomy" id="104178"/>
    <lineage>
        <taxon>Eukaryota</taxon>
        <taxon>Metazoa</taxon>
        <taxon>Cnidaria</taxon>
        <taxon>Anthozoa</taxon>
        <taxon>Hexacorallia</taxon>
        <taxon>Scleractinia</taxon>
        <taxon>Fungiina</taxon>
        <taxon>Poritidae</taxon>
        <taxon>Porites</taxon>
    </lineage>
</organism>
<sequence>MSKKGNTPPSDLKLFLEDFLQHSKCTGERSQGAHHVQNFGSSPDVAEEINEMTLKLILSHVQHQSVKSWSDTQDKFLVITHQEDESSDVINFLYALIACASQKGATKSLEEVLTIAVRYEEQPSAGFLMNNLGVKLSERGSHEKSNECFNIAKRCFHRQQDNLGKAVVTLNLAVLHRALGDYKSAQSLSVTAASLCDNVWLGTTKDSHLPEKLLRRIFNMLQEFGEYETLCKTFKIFVEFDKFCGVSKPTSMVLTKQWMKLQLREGTGENVPAEEVKEFILQLFALLDKPDAEVMNIDFIQTIILVAKFHHDSGHNDEVCHLLKKLQKVVYLNLGGESSLYGLLLYRIGCFKFACGLFDEALDALKLALEILSLHFGQGHHTIASCMDVMGSCFLLKSNTREAWRCLNEALERYRKLNPNHPVLGGILLKLSFFHIKEEKFQCALDTMQEALDVFISACGELCVVTATGYFQSAMVLLKDEAVCCLAEEKLIKAIDIFEKLGLKCPHAHVIACRSLLGVLQLSLRKSEEAGKCFLDIERQLELKWDRWIKSRIFLFPSVSLLVSSLTAGLDRSFDLCAKVVSLVNLVQMKTGNERHKHLDVLVNCLQEQKIEEVHVRDFAGQDVCYMSHRPPETDRAVVLILSTDPKPISLKANEGLNSHSVHDAIQSHARNESGVFLSSAKKKHFVLFLRFPRNIQDDANSLACSLHNCAKMLFLQLRSRKYFVEADEDFYRELTVPIHDMSSIRGLIDCLPLLVAMELSELTECENISCSNSWESPVRSVKPLLLICYSSFECSNQREAELVFGHLSHRLEENLAVKKGYGVISPMHNAAFLVVTNLKKSSVSVVVENNFVVVKCCSSNESDLESVCSLIQNALQNPVQSLCDVIGLNIKQSSWFSYNNIATSKMQFSVEDFLPPPPVSSEVFSPVLTLETGDLVPCTVSRDPESDIKKQPTVDVVKDEIVEVRPLLSRSCNELHPDMDVYFNLLKCLLGKVRPESTNEEALGSCTVSSSSFDRCDYHNSVHVNWNESTASSQKSLSASPATSADVSFTRKNSSPESLLSAGRLEEGSPDRDLKNAKLLKDIQSTTTGVKKEERSSLINDHRGGASHDTEFVAVNNSNLPLSKWNKQWLVNQNQGQCNSAKPYQSI</sequence>
<gene>
    <name evidence="4" type="ORF">PEVE_00022980</name>
</gene>
<dbReference type="Pfam" id="PF13424">
    <property type="entry name" value="TPR_12"/>
    <property type="match status" value="1"/>
</dbReference>